<comment type="caution">
    <text evidence="1">The sequence shown here is derived from an EMBL/GenBank/DDBJ whole genome shotgun (WGS) entry which is preliminary data.</text>
</comment>
<reference evidence="1 2" key="1">
    <citation type="submission" date="2016-02" db="EMBL/GenBank/DDBJ databases">
        <title>Genome analysis of coral dinoflagellate symbionts highlights evolutionary adaptations to a symbiotic lifestyle.</title>
        <authorList>
            <person name="Aranda M."/>
            <person name="Li Y."/>
            <person name="Liew Y.J."/>
            <person name="Baumgarten S."/>
            <person name="Simakov O."/>
            <person name="Wilson M."/>
            <person name="Piel J."/>
            <person name="Ashoor H."/>
            <person name="Bougouffa S."/>
            <person name="Bajic V.B."/>
            <person name="Ryu T."/>
            <person name="Ravasi T."/>
            <person name="Bayer T."/>
            <person name="Micklem G."/>
            <person name="Kim H."/>
            <person name="Bhak J."/>
            <person name="Lajeunesse T.C."/>
            <person name="Voolstra C.R."/>
        </authorList>
    </citation>
    <scope>NUCLEOTIDE SEQUENCE [LARGE SCALE GENOMIC DNA]</scope>
    <source>
        <strain evidence="1 2">CCMP2467</strain>
    </source>
</reference>
<proteinExistence type="predicted"/>
<dbReference type="Proteomes" id="UP000186817">
    <property type="component" value="Unassembled WGS sequence"/>
</dbReference>
<gene>
    <name evidence="1" type="ORF">AK812_SmicGene31800</name>
</gene>
<sequence length="264" mass="30119">MSMPYVNMAAWRVGKSFSKEEISCLRPELAQKMEEIRSFLQGLGDRQTIRIPLTEMNKKFFLKATPETMRDLGPAAPWRTKLWNNAELLTEMLELHNNYSPIFEAPFVDIHTFCIDWLHCCDLGVCQDYLGNAMWLIATKLPGDTMDQRTRALFDDIRQYYAASRCENQLSTLTPLMLRKAASKAPKLRSKAGEARSLVDWVVAACDKYLQGSYGLSSEEYACRLASKHLQACYRNLPAESFDADDLAFHCKQFLHLCHGGILC</sequence>
<evidence type="ECO:0000313" key="1">
    <source>
        <dbReference type="EMBL" id="OLP87021.1"/>
    </source>
</evidence>
<organism evidence="1 2">
    <name type="scientific">Symbiodinium microadriaticum</name>
    <name type="common">Dinoflagellate</name>
    <name type="synonym">Zooxanthella microadriatica</name>
    <dbReference type="NCBI Taxonomy" id="2951"/>
    <lineage>
        <taxon>Eukaryota</taxon>
        <taxon>Sar</taxon>
        <taxon>Alveolata</taxon>
        <taxon>Dinophyceae</taxon>
        <taxon>Suessiales</taxon>
        <taxon>Symbiodiniaceae</taxon>
        <taxon>Symbiodinium</taxon>
    </lineage>
</organism>
<dbReference type="OrthoDB" id="429283at2759"/>
<protein>
    <submittedName>
        <fullName evidence="1">Uncharacterized protein</fullName>
    </submittedName>
</protein>
<evidence type="ECO:0000313" key="2">
    <source>
        <dbReference type="Proteomes" id="UP000186817"/>
    </source>
</evidence>
<accession>A0A1Q9CVR9</accession>
<dbReference type="EMBL" id="LSRX01000886">
    <property type="protein sequence ID" value="OLP87021.1"/>
    <property type="molecule type" value="Genomic_DNA"/>
</dbReference>
<dbReference type="AlphaFoldDB" id="A0A1Q9CVR9"/>
<name>A0A1Q9CVR9_SYMMI</name>
<keyword evidence="2" id="KW-1185">Reference proteome</keyword>